<dbReference type="STRING" id="1109443.G4T6H9"/>
<comment type="caution">
    <text evidence="12">The sequence shown here is derived from an EMBL/GenBank/DDBJ whole genome shotgun (WGS) entry which is preliminary data.</text>
</comment>
<dbReference type="GO" id="GO:0005634">
    <property type="term" value="C:nucleus"/>
    <property type="evidence" value="ECO:0007669"/>
    <property type="project" value="UniProtKB-SubCell"/>
</dbReference>
<dbReference type="GO" id="GO:0004844">
    <property type="term" value="F:uracil DNA N-glycosylase activity"/>
    <property type="evidence" value="ECO:0007669"/>
    <property type="project" value="UniProtKB-UniRule"/>
</dbReference>
<dbReference type="PROSITE" id="PS00130">
    <property type="entry name" value="U_DNA_GLYCOSYLASE"/>
    <property type="match status" value="1"/>
</dbReference>
<protein>
    <recommendedName>
        <fullName evidence="7 9">Uracil-DNA glycosylase</fullName>
        <shortName evidence="7">UDG</shortName>
        <ecNumber evidence="7 9">3.2.2.27</ecNumber>
    </recommendedName>
</protein>
<dbReference type="InterPro" id="IPR018085">
    <property type="entry name" value="Ura-DNA_Glyclase_AS"/>
</dbReference>
<dbReference type="EMBL" id="CAFZ01000007">
    <property type="protein sequence ID" value="CCA66898.1"/>
    <property type="molecule type" value="Genomic_DNA"/>
</dbReference>
<dbReference type="InterPro" id="IPR036895">
    <property type="entry name" value="Uracil-DNA_glycosylase-like_sf"/>
</dbReference>
<dbReference type="NCBIfam" id="TIGR00628">
    <property type="entry name" value="ung"/>
    <property type="match status" value="1"/>
</dbReference>
<dbReference type="InterPro" id="IPR002043">
    <property type="entry name" value="UDG_fam1"/>
</dbReference>
<dbReference type="Gene3D" id="3.40.470.10">
    <property type="entry name" value="Uracil-DNA glycosylase-like domain"/>
    <property type="match status" value="1"/>
</dbReference>
<sequence>MSDLDEAVTRKLSGGKKIVEKVATATETVAPAEKKRKLVDGNIMTMFGGSKPAPKSVEEPSTSSEPPPPAEQAILDLEQTMGRDWYEALKDEFTKPYFRSIRNFLIAETRKKATIYPKTEDIYNWSRLTPLEDVRVIILGQDPYHGPNQAHGLAFSVLPPTRPPPSLVNIYKELKNSIPGFVIPKSGDLTPLAQAGVLWLNTSLTVRASEAGSHSKIGWDKFTRAVMEAVLARPSKRGVVFMAWGAHAQKAIAGFDQKKNKILKSVHPSPLSANKGFLGCNHFKLANEWLEEKYGEEAKVDWTAINPK</sequence>
<keyword evidence="5 7" id="KW-0234">DNA repair</keyword>
<organism evidence="12 13">
    <name type="scientific">Serendipita indica (strain DSM 11827)</name>
    <name type="common">Root endophyte fungus</name>
    <name type="synonym">Piriformospora indica</name>
    <dbReference type="NCBI Taxonomy" id="1109443"/>
    <lineage>
        <taxon>Eukaryota</taxon>
        <taxon>Fungi</taxon>
        <taxon>Dikarya</taxon>
        <taxon>Basidiomycota</taxon>
        <taxon>Agaricomycotina</taxon>
        <taxon>Agaricomycetes</taxon>
        <taxon>Sebacinales</taxon>
        <taxon>Serendipitaceae</taxon>
        <taxon>Serendipita</taxon>
    </lineage>
</organism>
<reference evidence="12 13" key="1">
    <citation type="journal article" date="2011" name="PLoS Pathog.">
        <title>Endophytic Life Strategies Decoded by Genome and Transcriptome Analyses of the Mutualistic Root Symbiont Piriformospora indica.</title>
        <authorList>
            <person name="Zuccaro A."/>
            <person name="Lahrmann U."/>
            <person name="Guldener U."/>
            <person name="Langen G."/>
            <person name="Pfiffi S."/>
            <person name="Biedenkopf D."/>
            <person name="Wong P."/>
            <person name="Samans B."/>
            <person name="Grimm C."/>
            <person name="Basiewicz M."/>
            <person name="Murat C."/>
            <person name="Martin F."/>
            <person name="Kogel K.H."/>
        </authorList>
    </citation>
    <scope>NUCLEOTIDE SEQUENCE [LARGE SCALE GENOMIC DNA]</scope>
    <source>
        <strain evidence="12 13">DSM 11827</strain>
    </source>
</reference>
<keyword evidence="13" id="KW-1185">Reference proteome</keyword>
<dbReference type="OrthoDB" id="10031947at2759"/>
<proteinExistence type="inferred from homology"/>
<dbReference type="GO" id="GO:0097510">
    <property type="term" value="P:base-excision repair, AP site formation via deaminated base removal"/>
    <property type="evidence" value="ECO:0007669"/>
    <property type="project" value="TreeGrafter"/>
</dbReference>
<dbReference type="PANTHER" id="PTHR11264:SF0">
    <property type="entry name" value="URACIL-DNA GLYCOSYLASE"/>
    <property type="match status" value="1"/>
</dbReference>
<evidence type="ECO:0000313" key="13">
    <source>
        <dbReference type="Proteomes" id="UP000007148"/>
    </source>
</evidence>
<evidence type="ECO:0000256" key="1">
    <source>
        <dbReference type="ARBA" id="ARBA00008184"/>
    </source>
</evidence>
<dbReference type="GO" id="GO:0005739">
    <property type="term" value="C:mitochondrion"/>
    <property type="evidence" value="ECO:0007669"/>
    <property type="project" value="UniProtKB-SubCell"/>
</dbReference>
<dbReference type="OMA" id="PDNGYLM"/>
<dbReference type="HAMAP" id="MF_00148">
    <property type="entry name" value="UDG"/>
    <property type="match status" value="1"/>
</dbReference>
<keyword evidence="6 7" id="KW-0539">Nucleus</keyword>
<dbReference type="FunCoup" id="G4T6H9">
    <property type="interactions" value="398"/>
</dbReference>
<dbReference type="SUPFAM" id="SSF52141">
    <property type="entry name" value="Uracil-DNA glycosylase-like"/>
    <property type="match status" value="1"/>
</dbReference>
<evidence type="ECO:0000256" key="4">
    <source>
        <dbReference type="ARBA" id="ARBA00023128"/>
    </source>
</evidence>
<gene>
    <name evidence="7" type="primary">UNG1</name>
    <name evidence="12" type="ORF">PIIN_00737</name>
</gene>
<evidence type="ECO:0000256" key="10">
    <source>
        <dbReference type="SAM" id="MobiDB-lite"/>
    </source>
</evidence>
<evidence type="ECO:0000256" key="7">
    <source>
        <dbReference type="HAMAP-Rule" id="MF_03166"/>
    </source>
</evidence>
<dbReference type="EC" id="3.2.2.27" evidence="7 9"/>
<dbReference type="Proteomes" id="UP000007148">
    <property type="component" value="Unassembled WGS sequence"/>
</dbReference>
<keyword evidence="4 7" id="KW-0496">Mitochondrion</keyword>
<dbReference type="FunFam" id="3.40.470.10:FF:000007">
    <property type="entry name" value="Uracil-DNA glycosylase"/>
    <property type="match status" value="1"/>
</dbReference>
<dbReference type="InterPro" id="IPR005122">
    <property type="entry name" value="Uracil-DNA_glycosylase-like"/>
</dbReference>
<dbReference type="PANTHER" id="PTHR11264">
    <property type="entry name" value="URACIL-DNA GLYCOSYLASE"/>
    <property type="match status" value="1"/>
</dbReference>
<dbReference type="NCBIfam" id="NF003592">
    <property type="entry name" value="PRK05254.1-5"/>
    <property type="match status" value="1"/>
</dbReference>
<dbReference type="InParanoid" id="G4T6H9"/>
<comment type="subcellular location">
    <subcellularLocation>
        <location evidence="7">Mitochondrion</location>
    </subcellularLocation>
    <subcellularLocation>
        <location evidence="7">Nucleus</location>
    </subcellularLocation>
</comment>
<evidence type="ECO:0000256" key="5">
    <source>
        <dbReference type="ARBA" id="ARBA00023204"/>
    </source>
</evidence>
<dbReference type="NCBIfam" id="NF003589">
    <property type="entry name" value="PRK05254.1-2"/>
    <property type="match status" value="1"/>
</dbReference>
<dbReference type="SMART" id="SM00986">
    <property type="entry name" value="UDG"/>
    <property type="match status" value="1"/>
</dbReference>
<dbReference type="Pfam" id="PF03167">
    <property type="entry name" value="UDG"/>
    <property type="match status" value="1"/>
</dbReference>
<evidence type="ECO:0000259" key="11">
    <source>
        <dbReference type="SMART" id="SM00986"/>
    </source>
</evidence>
<evidence type="ECO:0000256" key="6">
    <source>
        <dbReference type="ARBA" id="ARBA00023242"/>
    </source>
</evidence>
<evidence type="ECO:0000256" key="2">
    <source>
        <dbReference type="ARBA" id="ARBA00022763"/>
    </source>
</evidence>
<keyword evidence="2 7" id="KW-0227">DNA damage</keyword>
<evidence type="ECO:0000256" key="9">
    <source>
        <dbReference type="RuleBase" id="RU003780"/>
    </source>
</evidence>
<dbReference type="HOGENOM" id="CLU_032162_2_2_1"/>
<name>G4T6H9_SERID</name>
<comment type="function">
    <text evidence="7 9">Excises uracil residues from the DNA which can arise as a result of misincorporation of dUMP residues by DNA polymerase or due to deamination of cytosine.</text>
</comment>
<evidence type="ECO:0000256" key="3">
    <source>
        <dbReference type="ARBA" id="ARBA00022801"/>
    </source>
</evidence>
<feature type="domain" description="Uracil-DNA glycosylase-like" evidence="11">
    <location>
        <begin position="127"/>
        <end position="290"/>
    </location>
</feature>
<dbReference type="NCBIfam" id="NF003588">
    <property type="entry name" value="PRK05254.1-1"/>
    <property type="match status" value="1"/>
</dbReference>
<dbReference type="AlphaFoldDB" id="G4T6H9"/>
<comment type="similarity">
    <text evidence="1 7 9">Belongs to the uracil-DNA glycosylase (UDG) superfamily. UNG family.</text>
</comment>
<feature type="active site" description="Proton acceptor" evidence="7 8">
    <location>
        <position position="142"/>
    </location>
</feature>
<dbReference type="eggNOG" id="KOG2994">
    <property type="taxonomic scope" value="Eukaryota"/>
</dbReference>
<evidence type="ECO:0000256" key="8">
    <source>
        <dbReference type="PROSITE-ProRule" id="PRU10072"/>
    </source>
</evidence>
<feature type="region of interest" description="Disordered" evidence="10">
    <location>
        <begin position="45"/>
        <end position="70"/>
    </location>
</feature>
<evidence type="ECO:0000313" key="12">
    <source>
        <dbReference type="EMBL" id="CCA66898.1"/>
    </source>
</evidence>
<dbReference type="CDD" id="cd10027">
    <property type="entry name" value="UDG-F1-like"/>
    <property type="match status" value="1"/>
</dbReference>
<comment type="catalytic activity">
    <reaction evidence="7 9">
        <text>Hydrolyzes single-stranded DNA or mismatched double-stranded DNA and polynucleotides, releasing free uracil.</text>
        <dbReference type="EC" id="3.2.2.27"/>
    </reaction>
</comment>
<dbReference type="SMART" id="SM00987">
    <property type="entry name" value="UreE_C"/>
    <property type="match status" value="1"/>
</dbReference>
<keyword evidence="3 7" id="KW-0378">Hydrolase</keyword>
<accession>G4T6H9</accession>